<dbReference type="PANTHER" id="PTHR38774">
    <property type="entry name" value="CYTOPLASMIC PROTEIN-RELATED"/>
    <property type="match status" value="1"/>
</dbReference>
<dbReference type="RefSeq" id="WP_103075546.1">
    <property type="nucleotide sequence ID" value="NZ_NPZB01000002.1"/>
</dbReference>
<dbReference type="Proteomes" id="UP000236220">
    <property type="component" value="Unassembled WGS sequence"/>
</dbReference>
<reference evidence="1 2" key="1">
    <citation type="submission" date="2017-08" db="EMBL/GenBank/DDBJ databases">
        <title>Lysobacter sylvestris genome.</title>
        <authorList>
            <person name="Zhang D.-C."/>
            <person name="Albuquerque L."/>
            <person name="Franca L."/>
            <person name="Froufe H.J.C."/>
            <person name="Barroso C."/>
            <person name="Egas C."/>
            <person name="Da Costa M."/>
            <person name="Margesin R."/>
        </authorList>
    </citation>
    <scope>NUCLEOTIDE SEQUENCE [LARGE SCALE GENOMIC DNA]</scope>
    <source>
        <strain evidence="1 2">AM20-91</strain>
    </source>
</reference>
<protein>
    <recommendedName>
        <fullName evidence="3">DUF1249 domain-containing protein</fullName>
    </recommendedName>
</protein>
<comment type="caution">
    <text evidence="1">The sequence shown here is derived from an EMBL/GenBank/DDBJ whole genome shotgun (WGS) entry which is preliminary data.</text>
</comment>
<keyword evidence="2" id="KW-1185">Reference proteome</keyword>
<dbReference type="OrthoDB" id="9793663at2"/>
<evidence type="ECO:0008006" key="3">
    <source>
        <dbReference type="Google" id="ProtNLM"/>
    </source>
</evidence>
<proteinExistence type="predicted"/>
<accession>A0A2K1PYY6</accession>
<dbReference type="PANTHER" id="PTHR38774:SF1">
    <property type="entry name" value="CYTOPLASMIC PROTEIN"/>
    <property type="match status" value="1"/>
</dbReference>
<dbReference type="InterPro" id="IPR009659">
    <property type="entry name" value="DUF1249"/>
</dbReference>
<dbReference type="Pfam" id="PF06853">
    <property type="entry name" value="DUF1249"/>
    <property type="match status" value="1"/>
</dbReference>
<evidence type="ECO:0000313" key="1">
    <source>
        <dbReference type="EMBL" id="PNS07897.1"/>
    </source>
</evidence>
<dbReference type="AlphaFoldDB" id="A0A2K1PYY6"/>
<sequence>MALVHAPVVRIPHLSRFGLLMGLYAENHGKLTRLLAPARLPVGSYLSHGDDGLDLRLDIIEQHRYTTELRLTYTVIDPVSGEPDPSAFVRLYRDARQAEATHCHVGRRWQDVVGMYPPPQAIIDHRLRMNIFLGKWLDLLAIRGHGQATMLRFDEASAVEEG</sequence>
<evidence type="ECO:0000313" key="2">
    <source>
        <dbReference type="Proteomes" id="UP000236220"/>
    </source>
</evidence>
<organism evidence="1 2">
    <name type="scientific">Solilutibacter silvestris</name>
    <dbReference type="NCBI Taxonomy" id="1645665"/>
    <lineage>
        <taxon>Bacteria</taxon>
        <taxon>Pseudomonadati</taxon>
        <taxon>Pseudomonadota</taxon>
        <taxon>Gammaproteobacteria</taxon>
        <taxon>Lysobacterales</taxon>
        <taxon>Lysobacteraceae</taxon>
        <taxon>Solilutibacter</taxon>
    </lineage>
</organism>
<name>A0A2K1PYY6_9GAMM</name>
<dbReference type="EMBL" id="NPZB01000002">
    <property type="protein sequence ID" value="PNS07897.1"/>
    <property type="molecule type" value="Genomic_DNA"/>
</dbReference>
<gene>
    <name evidence="1" type="ORF">Lysil_2073</name>
</gene>